<dbReference type="Gene3D" id="3.40.630.30">
    <property type="match status" value="1"/>
</dbReference>
<dbReference type="InterPro" id="IPR016181">
    <property type="entry name" value="Acyl_CoA_acyltransferase"/>
</dbReference>
<dbReference type="SUPFAM" id="SSF55729">
    <property type="entry name" value="Acyl-CoA N-acyltransferases (Nat)"/>
    <property type="match status" value="1"/>
</dbReference>
<dbReference type="EMBL" id="JAEPDI010000001">
    <property type="protein sequence ID" value="MCG7937373.1"/>
    <property type="molecule type" value="Genomic_DNA"/>
</dbReference>
<reference evidence="2" key="1">
    <citation type="journal article" date="2021" name="Proc. Natl. Acad. Sci. U.S.A.">
        <title>Global biogeography of chemosynthetic symbionts reveals both localized and globally distributed symbiont groups. .</title>
        <authorList>
            <person name="Osvatic J.T."/>
            <person name="Wilkins L.G.E."/>
            <person name="Leibrecht L."/>
            <person name="Leray M."/>
            <person name="Zauner S."/>
            <person name="Polzin J."/>
            <person name="Camacho Y."/>
            <person name="Gros O."/>
            <person name="van Gils J.A."/>
            <person name="Eisen J.A."/>
            <person name="Petersen J.M."/>
            <person name="Yuen B."/>
        </authorList>
    </citation>
    <scope>NUCLEOTIDE SEQUENCE</scope>
    <source>
        <strain evidence="2">MAGL173</strain>
    </source>
</reference>
<sequence length="350" mass="40723">MKFVCYADWSELPASVAQLFASAEKESLFFSRTWFENLHKTGFGEDQTLLLACVLDGEKVVALLPLMRPDGEHAYPVKHLYTSLYTLLLEGSDNRQILACLIEGLRDLPLHSLQLEPVAENDLSVYELQQTMTSYGYTCHRYFSFYNWYHRTNGESFSDYMAARPSRVRNTVGRKQRKLAREQDYRIELFTDRQLGQALADYRAVYNASWKANEVFEPFVEGLAKTLSESGWLRLAILYINNHPVAAQFWFVAHGKASIFKLVYDEAWKRYSPGTILLAYLMEHVIDRDKVEEIDFLTGNDAYKQDWMSQRRQRWRLSCIDNTPQTNRGMNPISALTVKLKSLKEKVYNR</sequence>
<gene>
    <name evidence="2" type="ORF">JAZ04_00755</name>
</gene>
<evidence type="ECO:0000313" key="2">
    <source>
        <dbReference type="EMBL" id="MCG7937373.1"/>
    </source>
</evidence>
<proteinExistence type="predicted"/>
<dbReference type="Pfam" id="PF13480">
    <property type="entry name" value="Acetyltransf_6"/>
    <property type="match status" value="1"/>
</dbReference>
<comment type="caution">
    <text evidence="2">The sequence shown here is derived from an EMBL/GenBank/DDBJ whole genome shotgun (WGS) entry which is preliminary data.</text>
</comment>
<protein>
    <submittedName>
        <fullName evidence="2">GNAT family N-acetyltransferase</fullName>
    </submittedName>
</protein>
<name>A0A9E4K1S7_9GAMM</name>
<dbReference type="AlphaFoldDB" id="A0A9E4K1S7"/>
<dbReference type="InterPro" id="IPR038740">
    <property type="entry name" value="BioF2-like_GNAT_dom"/>
</dbReference>
<evidence type="ECO:0000259" key="1">
    <source>
        <dbReference type="Pfam" id="PF13480"/>
    </source>
</evidence>
<feature type="domain" description="BioF2-like acetyltransferase" evidence="1">
    <location>
        <begin position="166"/>
        <end position="305"/>
    </location>
</feature>
<organism evidence="2 3">
    <name type="scientific">Candidatus Thiodiazotropha lotti</name>
    <dbReference type="NCBI Taxonomy" id="2792787"/>
    <lineage>
        <taxon>Bacteria</taxon>
        <taxon>Pseudomonadati</taxon>
        <taxon>Pseudomonadota</taxon>
        <taxon>Gammaproteobacteria</taxon>
        <taxon>Chromatiales</taxon>
        <taxon>Sedimenticolaceae</taxon>
        <taxon>Candidatus Thiodiazotropha</taxon>
    </lineage>
</organism>
<accession>A0A9E4K1S7</accession>
<evidence type="ECO:0000313" key="3">
    <source>
        <dbReference type="Proteomes" id="UP000886687"/>
    </source>
</evidence>
<dbReference type="Proteomes" id="UP000886687">
    <property type="component" value="Unassembled WGS sequence"/>
</dbReference>